<keyword evidence="6 7" id="KW-0012">Acyltransferase</keyword>
<dbReference type="AlphaFoldDB" id="A0A6F9DXY1"/>
<comment type="similarity">
    <text evidence="7">Belongs to the DHHC palmitoyltransferase family.</text>
</comment>
<evidence type="ECO:0000256" key="5">
    <source>
        <dbReference type="ARBA" id="ARBA00023136"/>
    </source>
</evidence>
<dbReference type="PANTHER" id="PTHR12246">
    <property type="entry name" value="PALMITOYLTRANSFERASE ZDHHC16"/>
    <property type="match status" value="1"/>
</dbReference>
<feature type="domain" description="Palmitoyltransferase DHHC" evidence="8">
    <location>
        <begin position="132"/>
        <end position="288"/>
    </location>
</feature>
<keyword evidence="4 7" id="KW-1133">Transmembrane helix</keyword>
<dbReference type="InterPro" id="IPR001594">
    <property type="entry name" value="Palmitoyltrfase_DHHC"/>
</dbReference>
<feature type="transmembrane region" description="Helical" evidence="7">
    <location>
        <begin position="254"/>
        <end position="280"/>
    </location>
</feature>
<feature type="transmembrane region" description="Helical" evidence="7">
    <location>
        <begin position="55"/>
        <end position="78"/>
    </location>
</feature>
<comment type="subcellular location">
    <subcellularLocation>
        <location evidence="1">Membrane</location>
        <topology evidence="1">Multi-pass membrane protein</topology>
    </subcellularLocation>
</comment>
<evidence type="ECO:0000259" key="8">
    <source>
        <dbReference type="Pfam" id="PF01529"/>
    </source>
</evidence>
<dbReference type="EMBL" id="LR792036">
    <property type="protein sequence ID" value="CAB3267898.1"/>
    <property type="molecule type" value="mRNA"/>
</dbReference>
<keyword evidence="5 7" id="KW-0472">Membrane</keyword>
<comment type="catalytic activity">
    <reaction evidence="7">
        <text>L-cysteinyl-[protein] + hexadecanoyl-CoA = S-hexadecanoyl-L-cysteinyl-[protein] + CoA</text>
        <dbReference type="Rhea" id="RHEA:36683"/>
        <dbReference type="Rhea" id="RHEA-COMP:10131"/>
        <dbReference type="Rhea" id="RHEA-COMP:11032"/>
        <dbReference type="ChEBI" id="CHEBI:29950"/>
        <dbReference type="ChEBI" id="CHEBI:57287"/>
        <dbReference type="ChEBI" id="CHEBI:57379"/>
        <dbReference type="ChEBI" id="CHEBI:74151"/>
        <dbReference type="EC" id="2.3.1.225"/>
    </reaction>
</comment>
<accession>A0A6F9DXY1</accession>
<dbReference type="GO" id="GO:0016020">
    <property type="term" value="C:membrane"/>
    <property type="evidence" value="ECO:0007669"/>
    <property type="project" value="UniProtKB-SubCell"/>
</dbReference>
<organism evidence="9">
    <name type="scientific">Phallusia mammillata</name>
    <dbReference type="NCBI Taxonomy" id="59560"/>
    <lineage>
        <taxon>Eukaryota</taxon>
        <taxon>Metazoa</taxon>
        <taxon>Chordata</taxon>
        <taxon>Tunicata</taxon>
        <taxon>Ascidiacea</taxon>
        <taxon>Phlebobranchia</taxon>
        <taxon>Ascidiidae</taxon>
        <taxon>Phallusia</taxon>
    </lineage>
</organism>
<dbReference type="GO" id="GO:0019706">
    <property type="term" value="F:protein-cysteine S-palmitoyltransferase activity"/>
    <property type="evidence" value="ECO:0007669"/>
    <property type="project" value="UniProtKB-EC"/>
</dbReference>
<reference evidence="9" key="1">
    <citation type="submission" date="2020-04" db="EMBL/GenBank/DDBJ databases">
        <authorList>
            <person name="Neveu A P."/>
        </authorList>
    </citation>
    <scope>NUCLEOTIDE SEQUENCE</scope>
    <source>
        <tissue evidence="9">Whole embryo</tissue>
    </source>
</reference>
<proteinExistence type="evidence at transcript level"/>
<protein>
    <recommendedName>
        <fullName evidence="7">Palmitoyltransferase</fullName>
        <ecNumber evidence="7">2.3.1.225</ecNumber>
    </recommendedName>
</protein>
<dbReference type="Pfam" id="PF01529">
    <property type="entry name" value="DHHC"/>
    <property type="match status" value="1"/>
</dbReference>
<evidence type="ECO:0000256" key="1">
    <source>
        <dbReference type="ARBA" id="ARBA00004141"/>
    </source>
</evidence>
<sequence>MREIHFTCCSCLYSIKQYLQYLRLCHKSLTFNSFSSVTESLFEPVFCFVDFAVRWFGVAFVTVVICLVTSVVVIFYMNVIPFVFEIHSPIYAYVHVAYGHYLLAMILFNYYKAVTTDPGVPPNYSTNIPVTSICKRCIAPKPARTHHCSVCKKCRLKMDHHCPWLNNCVGHFNHRYFICFCIFMLLGTTYVSISSWALFRDCFRFFEKLFDIKKSIYSFFGSDVAEGIHGVKLRHALNINICAKKDRFFNSSTVFLWILCSAVTVALGCLTVWHILLITWGETSIEKLINDRERFRLKKLRLKFLNPYNFGYMGNWKKLLGFTDFRSFVLHVLLPSTHAPNEDGIVWTMASSVDPVHFETNNLSSCV</sequence>
<evidence type="ECO:0000256" key="6">
    <source>
        <dbReference type="ARBA" id="ARBA00023315"/>
    </source>
</evidence>
<feature type="transmembrane region" description="Helical" evidence="7">
    <location>
        <begin position="175"/>
        <end position="199"/>
    </location>
</feature>
<keyword evidence="2 7" id="KW-0808">Transferase</keyword>
<dbReference type="EC" id="2.3.1.225" evidence="7"/>
<evidence type="ECO:0000256" key="4">
    <source>
        <dbReference type="ARBA" id="ARBA00022989"/>
    </source>
</evidence>
<comment type="domain">
    <text evidence="7">The DHHC domain is required for palmitoyltransferase activity.</text>
</comment>
<evidence type="ECO:0000256" key="7">
    <source>
        <dbReference type="RuleBase" id="RU079119"/>
    </source>
</evidence>
<evidence type="ECO:0000256" key="2">
    <source>
        <dbReference type="ARBA" id="ARBA00022679"/>
    </source>
</evidence>
<keyword evidence="3 7" id="KW-0812">Transmembrane</keyword>
<evidence type="ECO:0000256" key="3">
    <source>
        <dbReference type="ARBA" id="ARBA00022692"/>
    </source>
</evidence>
<dbReference type="PROSITE" id="PS50216">
    <property type="entry name" value="DHHC"/>
    <property type="match status" value="1"/>
</dbReference>
<name>A0A6F9DXY1_9ASCI</name>
<evidence type="ECO:0000313" key="9">
    <source>
        <dbReference type="EMBL" id="CAB3267898.1"/>
    </source>
</evidence>
<gene>
    <name evidence="9" type="primary">Zdhhc16</name>
</gene>
<dbReference type="InterPro" id="IPR039859">
    <property type="entry name" value="PFA4/ZDH16/20/ERF2-like"/>
</dbReference>
<feature type="transmembrane region" description="Helical" evidence="7">
    <location>
        <begin position="90"/>
        <end position="111"/>
    </location>
</feature>